<name>A0A3B7MHW2_9BACT</name>
<evidence type="ECO:0000256" key="3">
    <source>
        <dbReference type="ARBA" id="ARBA00022553"/>
    </source>
</evidence>
<feature type="domain" description="PAC" evidence="9">
    <location>
        <begin position="224"/>
        <end position="274"/>
    </location>
</feature>
<dbReference type="EMBL" id="CP032157">
    <property type="protein sequence ID" value="AXY73982.1"/>
    <property type="molecule type" value="Genomic_DNA"/>
</dbReference>
<dbReference type="InterPro" id="IPR036890">
    <property type="entry name" value="HATPase_C_sf"/>
</dbReference>
<keyword evidence="6" id="KW-0812">Transmembrane</keyword>
<dbReference type="PROSITE" id="PS50109">
    <property type="entry name" value="HIS_KIN"/>
    <property type="match status" value="1"/>
</dbReference>
<dbReference type="Pfam" id="PF13426">
    <property type="entry name" value="PAS_9"/>
    <property type="match status" value="1"/>
</dbReference>
<keyword evidence="6" id="KW-0472">Membrane</keyword>
<feature type="transmembrane region" description="Helical" evidence="6">
    <location>
        <begin position="74"/>
        <end position="98"/>
    </location>
</feature>
<dbReference type="CDD" id="cd00082">
    <property type="entry name" value="HisKA"/>
    <property type="match status" value="1"/>
</dbReference>
<dbReference type="Gene3D" id="1.10.287.130">
    <property type="match status" value="1"/>
</dbReference>
<keyword evidence="3" id="KW-0597">Phosphoprotein</keyword>
<dbReference type="Gene3D" id="3.30.450.20">
    <property type="entry name" value="PAS domain"/>
    <property type="match status" value="1"/>
</dbReference>
<dbReference type="KEGG" id="pseg:D3H65_08295"/>
<dbReference type="FunFam" id="3.30.565.10:FF:000006">
    <property type="entry name" value="Sensor histidine kinase WalK"/>
    <property type="match status" value="1"/>
</dbReference>
<dbReference type="SUPFAM" id="SSF55785">
    <property type="entry name" value="PYP-like sensor domain (PAS domain)"/>
    <property type="match status" value="1"/>
</dbReference>
<dbReference type="InterPro" id="IPR003594">
    <property type="entry name" value="HATPase_dom"/>
</dbReference>
<dbReference type="Pfam" id="PF02518">
    <property type="entry name" value="HATPase_c"/>
    <property type="match status" value="1"/>
</dbReference>
<keyword evidence="11" id="KW-1185">Reference proteome</keyword>
<keyword evidence="6" id="KW-1133">Transmembrane helix</keyword>
<dbReference type="Proteomes" id="UP000263900">
    <property type="component" value="Chromosome"/>
</dbReference>
<feature type="domain" description="Histidine kinase" evidence="7">
    <location>
        <begin position="303"/>
        <end position="516"/>
    </location>
</feature>
<dbReference type="CDD" id="cd00130">
    <property type="entry name" value="PAS"/>
    <property type="match status" value="1"/>
</dbReference>
<gene>
    <name evidence="10" type="ORF">D3H65_08295</name>
</gene>
<feature type="transmembrane region" description="Helical" evidence="6">
    <location>
        <begin position="104"/>
        <end position="122"/>
    </location>
</feature>
<dbReference type="Pfam" id="PF25487">
    <property type="entry name" value="ETR1_N"/>
    <property type="match status" value="1"/>
</dbReference>
<keyword evidence="4" id="KW-0808">Transferase</keyword>
<evidence type="ECO:0000256" key="4">
    <source>
        <dbReference type="ARBA" id="ARBA00022679"/>
    </source>
</evidence>
<dbReference type="PANTHER" id="PTHR43304:SF1">
    <property type="entry name" value="PAC DOMAIN-CONTAINING PROTEIN"/>
    <property type="match status" value="1"/>
</dbReference>
<dbReference type="PROSITE" id="PS50113">
    <property type="entry name" value="PAC"/>
    <property type="match status" value="1"/>
</dbReference>
<protein>
    <recommendedName>
        <fullName evidence="2">histidine kinase</fullName>
        <ecNumber evidence="2">2.7.13.3</ecNumber>
    </recommendedName>
</protein>
<reference evidence="10 11" key="1">
    <citation type="submission" date="2018-09" db="EMBL/GenBank/DDBJ databases">
        <title>Genome sequencing of strain 6GH32-13.</title>
        <authorList>
            <person name="Weon H.-Y."/>
            <person name="Heo J."/>
            <person name="Kwon S.-W."/>
        </authorList>
    </citation>
    <scope>NUCLEOTIDE SEQUENCE [LARGE SCALE GENOMIC DNA]</scope>
    <source>
        <strain evidence="10 11">5GH32-13</strain>
    </source>
</reference>
<proteinExistence type="predicted"/>
<dbReference type="SMART" id="SM00387">
    <property type="entry name" value="HATPase_c"/>
    <property type="match status" value="1"/>
</dbReference>
<keyword evidence="5" id="KW-0418">Kinase</keyword>
<dbReference type="Gene3D" id="3.30.565.10">
    <property type="entry name" value="Histidine kinase-like ATPase, C-terminal domain"/>
    <property type="match status" value="1"/>
</dbReference>
<comment type="catalytic activity">
    <reaction evidence="1">
        <text>ATP + protein L-histidine = ADP + protein N-phospho-L-histidine.</text>
        <dbReference type="EC" id="2.7.13.3"/>
    </reaction>
</comment>
<accession>A0A3B7MHW2</accession>
<evidence type="ECO:0000256" key="2">
    <source>
        <dbReference type="ARBA" id="ARBA00012438"/>
    </source>
</evidence>
<feature type="transmembrane region" description="Helical" evidence="6">
    <location>
        <begin position="37"/>
        <end position="62"/>
    </location>
</feature>
<evidence type="ECO:0000259" key="8">
    <source>
        <dbReference type="PROSITE" id="PS50112"/>
    </source>
</evidence>
<evidence type="ECO:0000256" key="6">
    <source>
        <dbReference type="SAM" id="Phobius"/>
    </source>
</evidence>
<dbReference type="EC" id="2.7.13.3" evidence="2"/>
<evidence type="ECO:0000256" key="5">
    <source>
        <dbReference type="ARBA" id="ARBA00022777"/>
    </source>
</evidence>
<evidence type="ECO:0000313" key="11">
    <source>
        <dbReference type="Proteomes" id="UP000263900"/>
    </source>
</evidence>
<dbReference type="NCBIfam" id="TIGR00229">
    <property type="entry name" value="sensory_box"/>
    <property type="match status" value="1"/>
</dbReference>
<dbReference type="SUPFAM" id="SSF47384">
    <property type="entry name" value="Homodimeric domain of signal transducing histidine kinase"/>
    <property type="match status" value="1"/>
</dbReference>
<dbReference type="GO" id="GO:0000155">
    <property type="term" value="F:phosphorelay sensor kinase activity"/>
    <property type="evidence" value="ECO:0007669"/>
    <property type="project" value="InterPro"/>
</dbReference>
<dbReference type="InterPro" id="IPR000014">
    <property type="entry name" value="PAS"/>
</dbReference>
<dbReference type="SUPFAM" id="SSF55874">
    <property type="entry name" value="ATPase domain of HSP90 chaperone/DNA topoisomerase II/histidine kinase"/>
    <property type="match status" value="1"/>
</dbReference>
<evidence type="ECO:0000259" key="9">
    <source>
        <dbReference type="PROSITE" id="PS50113"/>
    </source>
</evidence>
<dbReference type="AlphaFoldDB" id="A0A3B7MHW2"/>
<dbReference type="InterPro" id="IPR035965">
    <property type="entry name" value="PAS-like_dom_sf"/>
</dbReference>
<organism evidence="10 11">
    <name type="scientific">Paraflavitalea soli</name>
    <dbReference type="NCBI Taxonomy" id="2315862"/>
    <lineage>
        <taxon>Bacteria</taxon>
        <taxon>Pseudomonadati</taxon>
        <taxon>Bacteroidota</taxon>
        <taxon>Chitinophagia</taxon>
        <taxon>Chitinophagales</taxon>
        <taxon>Chitinophagaceae</taxon>
        <taxon>Paraflavitalea</taxon>
    </lineage>
</organism>
<dbReference type="InterPro" id="IPR036097">
    <property type="entry name" value="HisK_dim/P_sf"/>
</dbReference>
<dbReference type="PRINTS" id="PR00344">
    <property type="entry name" value="BCTRLSENSOR"/>
</dbReference>
<dbReference type="PROSITE" id="PS50112">
    <property type="entry name" value="PAS"/>
    <property type="match status" value="1"/>
</dbReference>
<dbReference type="InterPro" id="IPR005467">
    <property type="entry name" value="His_kinase_dom"/>
</dbReference>
<sequence length="516" mass="60483">MSQYYCMNQVVEFFAGLLDTSDWPPRWHCGKWTEFHGWLYIISDLLVWSAYFAIPFFIIRYISRKHDARFIRLYFLFAGFILACGATHFLDVITFWFPVYRLSALVRAITAIFSWITVFYLIKVLPVAFSLRSSHELEEEVEQRKKAEEKFRNFLERMPDSIIVVNEAGIIQLVNAQTVKMFGYFREEMVGNRIELLMPRRYEKMHPFRRFRFYDTPQATQVAEGFELFALRKDGREFPVEMSLSPMETDEGLMLTASIRDVSEKKQLEKVIRDTNITLERKVRQRTEELERKNKELEQFAYVASHDMQEPLRTTSSFVALLRKQYKGKLDENADKYLDYIVQSSDRMKVLIKDLLDYSRLGREKEKRQVDCNSIVEQVRADLNRVIRESKAEVKAGNLPLLDGFPTELKLLFQNLVSNSIKFRRPGEPPVVEINSQKNNGTWEFSISDNGIGIEAQYLDRIFVIFQRLHNRTDYEGSGIGLAHCKKIVELHGGRIWVKSEPGVGSTFFFTISEMQ</sequence>
<dbReference type="SMART" id="SM00388">
    <property type="entry name" value="HisKA"/>
    <property type="match status" value="1"/>
</dbReference>
<evidence type="ECO:0000256" key="1">
    <source>
        <dbReference type="ARBA" id="ARBA00000085"/>
    </source>
</evidence>
<dbReference type="InterPro" id="IPR004358">
    <property type="entry name" value="Sig_transdc_His_kin-like_C"/>
</dbReference>
<dbReference type="Pfam" id="PF00512">
    <property type="entry name" value="HisKA"/>
    <property type="match status" value="1"/>
</dbReference>
<dbReference type="SMART" id="SM00091">
    <property type="entry name" value="PAS"/>
    <property type="match status" value="1"/>
</dbReference>
<dbReference type="InterPro" id="IPR003661">
    <property type="entry name" value="HisK_dim/P_dom"/>
</dbReference>
<feature type="domain" description="PAS" evidence="8">
    <location>
        <begin position="147"/>
        <end position="205"/>
    </location>
</feature>
<dbReference type="InterPro" id="IPR000700">
    <property type="entry name" value="PAS-assoc_C"/>
</dbReference>
<dbReference type="InterPro" id="IPR058544">
    <property type="entry name" value="ETR1_N"/>
</dbReference>
<dbReference type="PANTHER" id="PTHR43304">
    <property type="entry name" value="PHYTOCHROME-LIKE PROTEIN CPH1"/>
    <property type="match status" value="1"/>
</dbReference>
<dbReference type="OrthoDB" id="9766459at2"/>
<dbReference type="InterPro" id="IPR052162">
    <property type="entry name" value="Sensor_kinase/Photoreceptor"/>
</dbReference>
<evidence type="ECO:0000259" key="7">
    <source>
        <dbReference type="PROSITE" id="PS50109"/>
    </source>
</evidence>
<evidence type="ECO:0000313" key="10">
    <source>
        <dbReference type="EMBL" id="AXY73982.1"/>
    </source>
</evidence>